<accession>A0A7S3YMA2</accession>
<evidence type="ECO:0000256" key="3">
    <source>
        <dbReference type="SAM" id="Phobius"/>
    </source>
</evidence>
<dbReference type="Pfam" id="PF00957">
    <property type="entry name" value="Synaptobrevin"/>
    <property type="match status" value="1"/>
</dbReference>
<keyword evidence="1 2" id="KW-0175">Coiled coil</keyword>
<dbReference type="InterPro" id="IPR016444">
    <property type="entry name" value="Synaptobrevin/VAMP"/>
</dbReference>
<protein>
    <recommendedName>
        <fullName evidence="4">V-SNARE coiled-coil homology domain-containing protein</fullName>
    </recommendedName>
</protein>
<keyword evidence="3" id="KW-0812">Transmembrane</keyword>
<name>A0A7S3YMA2_9EUKA</name>
<organism evidence="5">
    <name type="scientific">Lotharella globosa</name>
    <dbReference type="NCBI Taxonomy" id="91324"/>
    <lineage>
        <taxon>Eukaryota</taxon>
        <taxon>Sar</taxon>
        <taxon>Rhizaria</taxon>
        <taxon>Cercozoa</taxon>
        <taxon>Chlorarachniophyceae</taxon>
        <taxon>Lotharella</taxon>
    </lineage>
</organism>
<evidence type="ECO:0000256" key="2">
    <source>
        <dbReference type="SAM" id="Coils"/>
    </source>
</evidence>
<feature type="domain" description="V-SNARE coiled-coil homology" evidence="4">
    <location>
        <begin position="136"/>
        <end position="192"/>
    </location>
</feature>
<feature type="transmembrane region" description="Helical" evidence="3">
    <location>
        <begin position="200"/>
        <end position="222"/>
    </location>
</feature>
<feature type="coiled-coil region" evidence="2">
    <location>
        <begin position="148"/>
        <end position="185"/>
    </location>
</feature>
<dbReference type="Gene3D" id="1.20.5.110">
    <property type="match status" value="1"/>
</dbReference>
<proteinExistence type="predicted"/>
<evidence type="ECO:0000259" key="4">
    <source>
        <dbReference type="PROSITE" id="PS50892"/>
    </source>
</evidence>
<dbReference type="PANTHER" id="PTHR45701">
    <property type="entry name" value="SYNAPTOBREVIN FAMILY MEMBER"/>
    <property type="match status" value="1"/>
</dbReference>
<evidence type="ECO:0000256" key="1">
    <source>
        <dbReference type="PROSITE-ProRule" id="PRU00290"/>
    </source>
</evidence>
<dbReference type="AlphaFoldDB" id="A0A7S3YMA2"/>
<reference evidence="5" key="1">
    <citation type="submission" date="2021-01" db="EMBL/GenBank/DDBJ databases">
        <authorList>
            <person name="Corre E."/>
            <person name="Pelletier E."/>
            <person name="Niang G."/>
            <person name="Scheremetjew M."/>
            <person name="Finn R."/>
            <person name="Kale V."/>
            <person name="Holt S."/>
            <person name="Cochrane G."/>
            <person name="Meng A."/>
            <person name="Brown T."/>
            <person name="Cohen L."/>
        </authorList>
    </citation>
    <scope>NUCLEOTIDE SEQUENCE</scope>
    <source>
        <strain evidence="5">CCCM811</strain>
    </source>
</reference>
<dbReference type="CDD" id="cd15843">
    <property type="entry name" value="R-SNARE"/>
    <property type="match status" value="1"/>
</dbReference>
<dbReference type="PROSITE" id="PS50892">
    <property type="entry name" value="V_SNARE"/>
    <property type="match status" value="1"/>
</dbReference>
<dbReference type="GO" id="GO:0016020">
    <property type="term" value="C:membrane"/>
    <property type="evidence" value="ECO:0007669"/>
    <property type="project" value="InterPro"/>
</dbReference>
<keyword evidence="3" id="KW-0472">Membrane</keyword>
<dbReference type="InterPro" id="IPR042855">
    <property type="entry name" value="V_SNARE_CC"/>
</dbReference>
<dbReference type="GO" id="GO:0016192">
    <property type="term" value="P:vesicle-mediated transport"/>
    <property type="evidence" value="ECO:0007669"/>
    <property type="project" value="InterPro"/>
</dbReference>
<dbReference type="PRINTS" id="PR00219">
    <property type="entry name" value="SYNAPTOBREVN"/>
</dbReference>
<gene>
    <name evidence="5" type="ORF">LGLO00237_LOCUS7942</name>
</gene>
<evidence type="ECO:0000313" key="5">
    <source>
        <dbReference type="EMBL" id="CAE0656099.1"/>
    </source>
</evidence>
<keyword evidence="3" id="KW-1133">Transmembrane helix</keyword>
<dbReference type="InterPro" id="IPR001388">
    <property type="entry name" value="Synaptobrevin-like"/>
</dbReference>
<dbReference type="SUPFAM" id="SSF58038">
    <property type="entry name" value="SNARE fusion complex"/>
    <property type="match status" value="1"/>
</dbReference>
<dbReference type="EMBL" id="HBIV01010598">
    <property type="protein sequence ID" value="CAE0656099.1"/>
    <property type="molecule type" value="Transcribed_RNA"/>
</dbReference>
<sequence>MSQLQYLTVGNLEGVLVASNVPDESADEQKLADFCKRICQKGLNLPKNENRVLQNGSTRYMVKVVELKSDASNRAIFICVTESETLSPKLVLRDYVAFFWKKIDESTFASASTDGALNAKAQPVFDQVIKKYGKDKVAETKGKIDQLKDQMSKNVKQQLDNMENLEETEARAMDLEENANKFKQTSTSLKWKMCCVNAKWTIILVVSICVILTIVVVIGVCMTDPEACKSN</sequence>